<dbReference type="Proteomes" id="UP000094444">
    <property type="component" value="Unassembled WGS sequence"/>
</dbReference>
<dbReference type="Gene3D" id="3.20.20.80">
    <property type="entry name" value="Glycosidases"/>
    <property type="match status" value="1"/>
</dbReference>
<accession>A0A2P5HIH4</accession>
<feature type="transmembrane region" description="Helical" evidence="2">
    <location>
        <begin position="423"/>
        <end position="443"/>
    </location>
</feature>
<keyword evidence="2" id="KW-0812">Transmembrane</keyword>
<feature type="transmembrane region" description="Helical" evidence="2">
    <location>
        <begin position="383"/>
        <end position="403"/>
    </location>
</feature>
<feature type="compositionally biased region" description="Basic and acidic residues" evidence="1">
    <location>
        <begin position="26"/>
        <end position="46"/>
    </location>
</feature>
<evidence type="ECO:0000256" key="2">
    <source>
        <dbReference type="SAM" id="Phobius"/>
    </source>
</evidence>
<dbReference type="Pfam" id="PF00232">
    <property type="entry name" value="Glyco_hydro_1"/>
    <property type="match status" value="1"/>
</dbReference>
<feature type="region of interest" description="Disordered" evidence="1">
    <location>
        <begin position="1"/>
        <end position="50"/>
    </location>
</feature>
<dbReference type="EMBL" id="MAVT02001830">
    <property type="protein sequence ID" value="POS70053.1"/>
    <property type="molecule type" value="Genomic_DNA"/>
</dbReference>
<proteinExistence type="predicted"/>
<reference evidence="4" key="1">
    <citation type="submission" date="2017-09" db="EMBL/GenBank/DDBJ databases">
        <title>Polyketide synthases of a Diaporthe helianthi virulent isolate.</title>
        <authorList>
            <person name="Baroncelli R."/>
        </authorList>
    </citation>
    <scope>NUCLEOTIDE SEQUENCE [LARGE SCALE GENOMIC DNA]</scope>
    <source>
        <strain evidence="4">7/96</strain>
    </source>
</reference>
<sequence>MASSNAPSDIEAGIKREDSAQPGARKSADARATPADDGRTGRRDETLPAQGHAFIEGVKRRIPGGVRRRYGTTVGWLRGPEPPRPWRIRPLLPRVQRLPLRLVDKLLPRRWQRAIVLLVFYVCWIVTFGAVMHKSSAVDNVDGQGSPFLVGCGGSFWSQNNGCGLDGIDCQPFVNSSFAFRCPASCSSQQVLNPRFVGPTEIIYETLVVSGPTSNANDGSDDASGFVYRADSFICSAAIHAGVITNSHGGCGVVSLIGQKSNYPSVTRSGIRSVGFNSTFPSSFNFEPGSGVACRDLRWQLLVVSIVYTTVLSLFTKSPSVFFYSVFIGCYLQPALATSTPKYADIYTLVSTALGNLLPALFIAQVMFTLYIRRTLFGLTAQVEKTILWLGPCWVAALADYTFELIPLSRLTSHDLNQQPGAIASLVVIVLVIFVVFIGQAWAFQREGRLLRYLGLYACLGVCIGLLAAIPNESLRIHHYILGLLLIPGTSIQTRPSLVYQGILVGLFINGVAKWGFDPVLQTAAALQGDAIMGTVLPAITASNTTASNITFSWPSVPEGYAGTSMLVNDVERYRSSQGEQSLTWQRSDGDQSLPEYFRFAYYALSAAYGLQSGDYTKAGTWYANVSDLDPCRKGALPADFIWGFATAAAQPSRIKDASTKRDSVRFYDFYDEDMAPLKDYGVTVYWFSLAWSRITPLGGKRRSVNEQGIQHYENLNDELLSNGFSPLVTLPLGYIASTPDPLRWPARQR</sequence>
<dbReference type="GO" id="GO:0005975">
    <property type="term" value="P:carbohydrate metabolic process"/>
    <property type="evidence" value="ECO:0007669"/>
    <property type="project" value="InterPro"/>
</dbReference>
<dbReference type="FunCoup" id="A0A2P5HIH4">
    <property type="interactions" value="4"/>
</dbReference>
<feature type="transmembrane region" description="Helical" evidence="2">
    <location>
        <begin position="346"/>
        <end position="371"/>
    </location>
</feature>
<evidence type="ECO:0000313" key="5">
    <source>
        <dbReference type="Proteomes" id="UP000094444"/>
    </source>
</evidence>
<dbReference type="AlphaFoldDB" id="A0A2P5HIH4"/>
<evidence type="ECO:0000259" key="3">
    <source>
        <dbReference type="PROSITE" id="PS50820"/>
    </source>
</evidence>
<dbReference type="SUPFAM" id="SSF51445">
    <property type="entry name" value="(Trans)glycosidases"/>
    <property type="match status" value="1"/>
</dbReference>
<dbReference type="InterPro" id="IPR001360">
    <property type="entry name" value="Glyco_hydro_1"/>
</dbReference>
<gene>
    <name evidence="4" type="ORF">DHEL01_v211552</name>
</gene>
<name>A0A2P5HIH4_DIAHE</name>
<organism evidence="4 5">
    <name type="scientific">Diaporthe helianthi</name>
    <dbReference type="NCBI Taxonomy" id="158607"/>
    <lineage>
        <taxon>Eukaryota</taxon>
        <taxon>Fungi</taxon>
        <taxon>Dikarya</taxon>
        <taxon>Ascomycota</taxon>
        <taxon>Pezizomycotina</taxon>
        <taxon>Sordariomycetes</taxon>
        <taxon>Sordariomycetidae</taxon>
        <taxon>Diaporthales</taxon>
        <taxon>Diaporthaceae</taxon>
        <taxon>Diaporthe</taxon>
    </lineage>
</organism>
<dbReference type="InterPro" id="IPR004043">
    <property type="entry name" value="LCCL"/>
</dbReference>
<keyword evidence="5" id="KW-1185">Reference proteome</keyword>
<dbReference type="GO" id="GO:0004553">
    <property type="term" value="F:hydrolase activity, hydrolyzing O-glycosyl compounds"/>
    <property type="evidence" value="ECO:0007669"/>
    <property type="project" value="InterPro"/>
</dbReference>
<dbReference type="PANTHER" id="PTHR31331:SF1">
    <property type="entry name" value="CYSTEINE RICH SECRETORY PROTEIN LCCL DOMAIN CONTAINING 2"/>
    <property type="match status" value="1"/>
</dbReference>
<keyword evidence="2" id="KW-1133">Transmembrane helix</keyword>
<comment type="caution">
    <text evidence="4">The sequence shown here is derived from an EMBL/GenBank/DDBJ whole genome shotgun (WGS) entry which is preliminary data.</text>
</comment>
<keyword evidence="2" id="KW-0472">Membrane</keyword>
<evidence type="ECO:0000313" key="4">
    <source>
        <dbReference type="EMBL" id="POS70053.1"/>
    </source>
</evidence>
<dbReference type="PROSITE" id="PS50820">
    <property type="entry name" value="LCCL"/>
    <property type="match status" value="1"/>
</dbReference>
<dbReference type="InterPro" id="IPR017853">
    <property type="entry name" value="GH"/>
</dbReference>
<dbReference type="Gene3D" id="2.170.130.20">
    <property type="entry name" value="LCCL-like domain"/>
    <property type="match status" value="1"/>
</dbReference>
<feature type="transmembrane region" description="Helical" evidence="2">
    <location>
        <begin position="297"/>
        <end position="315"/>
    </location>
</feature>
<dbReference type="Pfam" id="PF03815">
    <property type="entry name" value="LCCL"/>
    <property type="match status" value="1"/>
</dbReference>
<feature type="domain" description="LCCL" evidence="3">
    <location>
        <begin position="219"/>
        <end position="274"/>
    </location>
</feature>
<dbReference type="InterPro" id="IPR051957">
    <property type="entry name" value="CRISP-LCCL_domain"/>
</dbReference>
<dbReference type="OrthoDB" id="441660at2759"/>
<dbReference type="InParanoid" id="A0A2P5HIH4"/>
<dbReference type="PANTHER" id="PTHR31331">
    <property type="entry name" value="LCCL DOMAIN PROTEIN (AFU_ORTHOLOGUE AFUA_5G08630)"/>
    <property type="match status" value="1"/>
</dbReference>
<protein>
    <recommendedName>
        <fullName evidence="3">LCCL domain-containing protein</fullName>
    </recommendedName>
</protein>
<dbReference type="InterPro" id="IPR036609">
    <property type="entry name" value="LCCL_sf"/>
</dbReference>
<feature type="transmembrane region" description="Helical" evidence="2">
    <location>
        <begin position="450"/>
        <end position="470"/>
    </location>
</feature>
<feature type="transmembrane region" description="Helical" evidence="2">
    <location>
        <begin position="114"/>
        <end position="132"/>
    </location>
</feature>
<evidence type="ECO:0000256" key="1">
    <source>
        <dbReference type="SAM" id="MobiDB-lite"/>
    </source>
</evidence>
<dbReference type="SUPFAM" id="SSF69848">
    <property type="entry name" value="LCCL domain"/>
    <property type="match status" value="1"/>
</dbReference>